<evidence type="ECO:0000313" key="1">
    <source>
        <dbReference type="EMBL" id="EKC54552.1"/>
    </source>
</evidence>
<accession>K1S189</accession>
<dbReference type="Gene3D" id="3.30.300.20">
    <property type="match status" value="1"/>
</dbReference>
<protein>
    <submittedName>
        <fullName evidence="1">GTP-binding protein</fullName>
    </submittedName>
</protein>
<reference evidence="1" key="1">
    <citation type="journal article" date="2013" name="Environ. Microbiol.">
        <title>Microbiota from the distal guts of lean and obese adolescents exhibit partial functional redundancy besides clear differences in community structure.</title>
        <authorList>
            <person name="Ferrer M."/>
            <person name="Ruiz A."/>
            <person name="Lanza F."/>
            <person name="Haange S.B."/>
            <person name="Oberbach A."/>
            <person name="Till H."/>
            <person name="Bargiela R."/>
            <person name="Campoy C."/>
            <person name="Segura M.T."/>
            <person name="Richter M."/>
            <person name="von Bergen M."/>
            <person name="Seifert J."/>
            <person name="Suarez A."/>
        </authorList>
    </citation>
    <scope>NUCLEOTIDE SEQUENCE</scope>
</reference>
<organism evidence="1">
    <name type="scientific">human gut metagenome</name>
    <dbReference type="NCBI Taxonomy" id="408170"/>
    <lineage>
        <taxon>unclassified sequences</taxon>
        <taxon>metagenomes</taxon>
        <taxon>organismal metagenomes</taxon>
    </lineage>
</organism>
<gene>
    <name evidence="1" type="ORF">LEA_15794</name>
</gene>
<dbReference type="InterPro" id="IPR015946">
    <property type="entry name" value="KH_dom-like_a/b"/>
</dbReference>
<dbReference type="GO" id="GO:0003723">
    <property type="term" value="F:RNA binding"/>
    <property type="evidence" value="ECO:0007669"/>
    <property type="project" value="InterPro"/>
</dbReference>
<sequence length="39" mass="4948">REDIEQFLGKKVFLELYVKVNENWRDNERQLKRFGYEQE</sequence>
<dbReference type="InterPro" id="IPR009019">
    <property type="entry name" value="KH_sf_prok-type"/>
</dbReference>
<dbReference type="EMBL" id="AJWY01010783">
    <property type="protein sequence ID" value="EKC54552.1"/>
    <property type="molecule type" value="Genomic_DNA"/>
</dbReference>
<proteinExistence type="predicted"/>
<name>K1S189_9ZZZZ</name>
<dbReference type="AlphaFoldDB" id="K1S189"/>
<feature type="non-terminal residue" evidence="1">
    <location>
        <position position="1"/>
    </location>
</feature>
<comment type="caution">
    <text evidence="1">The sequence shown here is derived from an EMBL/GenBank/DDBJ whole genome shotgun (WGS) entry which is preliminary data.</text>
</comment>
<dbReference type="SUPFAM" id="SSF54814">
    <property type="entry name" value="Prokaryotic type KH domain (KH-domain type II)"/>
    <property type="match status" value="1"/>
</dbReference>